<proteinExistence type="predicted"/>
<keyword evidence="2" id="KW-1185">Reference proteome</keyword>
<evidence type="ECO:0000313" key="2">
    <source>
        <dbReference type="Proteomes" id="UP000015105"/>
    </source>
</evidence>
<reference evidence="1" key="3">
    <citation type="journal article" date="2017" name="Nature">
        <title>Genome sequence of the progenitor of the wheat D genome Aegilops tauschii.</title>
        <authorList>
            <person name="Luo M.C."/>
            <person name="Gu Y.Q."/>
            <person name="Puiu D."/>
            <person name="Wang H."/>
            <person name="Twardziok S.O."/>
            <person name="Deal K.R."/>
            <person name="Huo N."/>
            <person name="Zhu T."/>
            <person name="Wang L."/>
            <person name="Wang Y."/>
            <person name="McGuire P.E."/>
            <person name="Liu S."/>
            <person name="Long H."/>
            <person name="Ramasamy R.K."/>
            <person name="Rodriguez J.C."/>
            <person name="Van S.L."/>
            <person name="Yuan L."/>
            <person name="Wang Z."/>
            <person name="Xia Z."/>
            <person name="Xiao L."/>
            <person name="Anderson O.D."/>
            <person name="Ouyang S."/>
            <person name="Liang Y."/>
            <person name="Zimin A.V."/>
            <person name="Pertea G."/>
            <person name="Qi P."/>
            <person name="Bennetzen J.L."/>
            <person name="Dai X."/>
            <person name="Dawson M.W."/>
            <person name="Muller H.G."/>
            <person name="Kugler K."/>
            <person name="Rivarola-Duarte L."/>
            <person name="Spannagl M."/>
            <person name="Mayer K.F.X."/>
            <person name="Lu F.H."/>
            <person name="Bevan M.W."/>
            <person name="Leroy P."/>
            <person name="Li P."/>
            <person name="You F.M."/>
            <person name="Sun Q."/>
            <person name="Liu Z."/>
            <person name="Lyons E."/>
            <person name="Wicker T."/>
            <person name="Salzberg S.L."/>
            <person name="Devos K.M."/>
            <person name="Dvorak J."/>
        </authorList>
    </citation>
    <scope>NUCLEOTIDE SEQUENCE [LARGE SCALE GENOMIC DNA]</scope>
    <source>
        <strain evidence="1">cv. AL8/78</strain>
    </source>
</reference>
<reference evidence="2" key="1">
    <citation type="journal article" date="2014" name="Science">
        <title>Ancient hybridizations among the ancestral genomes of bread wheat.</title>
        <authorList>
            <consortium name="International Wheat Genome Sequencing Consortium,"/>
            <person name="Marcussen T."/>
            <person name="Sandve S.R."/>
            <person name="Heier L."/>
            <person name="Spannagl M."/>
            <person name="Pfeifer M."/>
            <person name="Jakobsen K.S."/>
            <person name="Wulff B.B."/>
            <person name="Steuernagel B."/>
            <person name="Mayer K.F."/>
            <person name="Olsen O.A."/>
        </authorList>
    </citation>
    <scope>NUCLEOTIDE SEQUENCE [LARGE SCALE GENOMIC DNA]</scope>
    <source>
        <strain evidence="2">cv. AL8/78</strain>
    </source>
</reference>
<reference evidence="1" key="5">
    <citation type="journal article" date="2021" name="G3 (Bethesda)">
        <title>Aegilops tauschii genome assembly Aet v5.0 features greater sequence contiguity and improved annotation.</title>
        <authorList>
            <person name="Wang L."/>
            <person name="Zhu T."/>
            <person name="Rodriguez J.C."/>
            <person name="Deal K.R."/>
            <person name="Dubcovsky J."/>
            <person name="McGuire P.E."/>
            <person name="Lux T."/>
            <person name="Spannagl M."/>
            <person name="Mayer K.F.X."/>
            <person name="Baldrich P."/>
            <person name="Meyers B.C."/>
            <person name="Huo N."/>
            <person name="Gu Y.Q."/>
            <person name="Zhou H."/>
            <person name="Devos K.M."/>
            <person name="Bennetzen J.L."/>
            <person name="Unver T."/>
            <person name="Budak H."/>
            <person name="Gulick P.J."/>
            <person name="Galiba G."/>
            <person name="Kalapos B."/>
            <person name="Nelson D.R."/>
            <person name="Li P."/>
            <person name="You F.M."/>
            <person name="Luo M.C."/>
            <person name="Dvorak J."/>
        </authorList>
    </citation>
    <scope>NUCLEOTIDE SEQUENCE [LARGE SCALE GENOMIC DNA]</scope>
    <source>
        <strain evidence="1">cv. AL8/78</strain>
    </source>
</reference>
<reference evidence="1" key="4">
    <citation type="submission" date="2019-03" db="UniProtKB">
        <authorList>
            <consortium name="EnsemblPlants"/>
        </authorList>
    </citation>
    <scope>IDENTIFICATION</scope>
</reference>
<protein>
    <submittedName>
        <fullName evidence="1">Uncharacterized protein</fullName>
    </submittedName>
</protein>
<organism evidence="1 2">
    <name type="scientific">Aegilops tauschii subsp. strangulata</name>
    <name type="common">Goatgrass</name>
    <dbReference type="NCBI Taxonomy" id="200361"/>
    <lineage>
        <taxon>Eukaryota</taxon>
        <taxon>Viridiplantae</taxon>
        <taxon>Streptophyta</taxon>
        <taxon>Embryophyta</taxon>
        <taxon>Tracheophyta</taxon>
        <taxon>Spermatophyta</taxon>
        <taxon>Magnoliopsida</taxon>
        <taxon>Liliopsida</taxon>
        <taxon>Poales</taxon>
        <taxon>Poaceae</taxon>
        <taxon>BOP clade</taxon>
        <taxon>Pooideae</taxon>
        <taxon>Triticodae</taxon>
        <taxon>Triticeae</taxon>
        <taxon>Triticinae</taxon>
        <taxon>Aegilops</taxon>
    </lineage>
</organism>
<sequence>MCIILVRSFLGKKMLNRAPLVTLNLLDQISLVYLSQPYMPNLVFTLTQLVALGKLDSVRSRTSSTLCS</sequence>
<evidence type="ECO:0000313" key="1">
    <source>
        <dbReference type="EnsemblPlants" id="AET2Gv20939300.4"/>
    </source>
</evidence>
<reference evidence="2" key="2">
    <citation type="journal article" date="2017" name="Nat. Plants">
        <title>The Aegilops tauschii genome reveals multiple impacts of transposons.</title>
        <authorList>
            <person name="Zhao G."/>
            <person name="Zou C."/>
            <person name="Li K."/>
            <person name="Wang K."/>
            <person name="Li T."/>
            <person name="Gao L."/>
            <person name="Zhang X."/>
            <person name="Wang H."/>
            <person name="Yang Z."/>
            <person name="Liu X."/>
            <person name="Jiang W."/>
            <person name="Mao L."/>
            <person name="Kong X."/>
            <person name="Jiao Y."/>
            <person name="Jia J."/>
        </authorList>
    </citation>
    <scope>NUCLEOTIDE SEQUENCE [LARGE SCALE GENOMIC DNA]</scope>
    <source>
        <strain evidence="2">cv. AL8/78</strain>
    </source>
</reference>
<dbReference type="Proteomes" id="UP000015105">
    <property type="component" value="Chromosome 2D"/>
</dbReference>
<dbReference type="AlphaFoldDB" id="A0A453CRN9"/>
<dbReference type="EnsemblPlants" id="AET2Gv20939300.4">
    <property type="protein sequence ID" value="AET2Gv20939300.4"/>
    <property type="gene ID" value="AET2Gv20939300"/>
</dbReference>
<name>A0A453CRN9_AEGTS</name>
<accession>A0A453CRN9</accession>
<dbReference type="Gramene" id="AET2Gv20939300.4">
    <property type="protein sequence ID" value="AET2Gv20939300.4"/>
    <property type="gene ID" value="AET2Gv20939300"/>
</dbReference>